<dbReference type="Proteomes" id="UP000193017">
    <property type="component" value="Chromosome"/>
</dbReference>
<evidence type="ECO:0000313" key="1">
    <source>
        <dbReference type="EMBL" id="ARJ70631.1"/>
    </source>
</evidence>
<keyword evidence="2" id="KW-1185">Reference proteome</keyword>
<name>A0A1W6D0H6_9RHOB</name>
<reference evidence="1 2" key="1">
    <citation type="submission" date="2017-03" db="EMBL/GenBank/DDBJ databases">
        <title>Genome sequence of Paracoccus contaminans isolated from a water microcosm.</title>
        <authorList>
            <person name="Aurass P."/>
            <person name="Karste S."/>
            <person name="Trost E."/>
            <person name="Glaeser S.P."/>
            <person name="Kaempfer P."/>
            <person name="Flieger A."/>
        </authorList>
    </citation>
    <scope>NUCLEOTIDE SEQUENCE [LARGE SCALE GENOMIC DNA]</scope>
    <source>
        <strain evidence="2">RKI 16-01929T\LMG 29738T\CCM 8701T\CIP 111112T</strain>
    </source>
</reference>
<dbReference type="AlphaFoldDB" id="A0A1W6D0H6"/>
<evidence type="ECO:0000313" key="2">
    <source>
        <dbReference type="Proteomes" id="UP000193017"/>
    </source>
</evidence>
<dbReference type="STRING" id="1945662.B0A89_01545"/>
<proteinExistence type="predicted"/>
<protein>
    <submittedName>
        <fullName evidence="1">Uncharacterized protein</fullName>
    </submittedName>
</protein>
<accession>A0A1W6D0H6</accession>
<dbReference type="KEGG" id="pcon:B0A89_01545"/>
<gene>
    <name evidence="1" type="ORF">B0A89_01545</name>
</gene>
<sequence>MQDRPAFGIGHNRGPATQGAGFRAHCWRVARAELLGARLPVEVVRQQVRRAQALGLDYRTYAGVRATTGRDLIAFLYSSNALGVFREGALPAPGRLARLAASRAAPHLGAAPGIDPAALGAAIAARSSLALPPFGASWGAMRSAMKDWLRGQGLPGDGVLMIGETDHEREIMAAAGLAGFVSGHSFFNGQTHAV</sequence>
<dbReference type="EMBL" id="CP020612">
    <property type="protein sequence ID" value="ARJ70631.1"/>
    <property type="molecule type" value="Genomic_DNA"/>
</dbReference>
<dbReference type="OrthoDB" id="7644647at2"/>
<organism evidence="1 2">
    <name type="scientific">Paracoccus contaminans</name>
    <dbReference type="NCBI Taxonomy" id="1945662"/>
    <lineage>
        <taxon>Bacteria</taxon>
        <taxon>Pseudomonadati</taxon>
        <taxon>Pseudomonadota</taxon>
        <taxon>Alphaproteobacteria</taxon>
        <taxon>Rhodobacterales</taxon>
        <taxon>Paracoccaceae</taxon>
        <taxon>Paracoccus</taxon>
    </lineage>
</organism>